<evidence type="ECO:0000313" key="3">
    <source>
        <dbReference type="Proteomes" id="UP000037035"/>
    </source>
</evidence>
<sequence length="463" mass="50721">MVQVTLIPKRGNCHKYFPHAGHLGLSPVLVSGTIKVETTPDDEKNIGLSNVAHILVRLRCYEAVGGQAQVSRQFEQTHLPGNLNILWETVSTIWPPPDIPMNTPKCEMTPDNYQAAWKLMVPRSATDPNKLGFAIGSMTYKYWRSWWQLEAVVVRGPSDGEKSITKCYPLHLTNFRHFSTQGTLAHIHGSTRSPRINYSISCPAQISCGDQVTASLSLSTDHPGTSDSHRSRFKSVIVALERTVITSNKESAGRHDEGLPSTGTSAKDTTFSATPSSSTSLSEAVRKLRSTRSHGRLNLKTCLQPGLRSPPKPVVSVIQAVEVPICASSGQDIKATTRSAFAWNGQVDLTIPRPKSAYHYSIGDTCNTKFISVTYHLTAKVVIKTKSKERETISLGACEVELSCVPTLDRESASRIYNNKRHGLHFRKFPGPDSGSVTCTHDYQSPGLLCQSGDVIPITAMTL</sequence>
<name>A0A0L6UED1_9BASI</name>
<feature type="region of interest" description="Disordered" evidence="1">
    <location>
        <begin position="248"/>
        <end position="288"/>
    </location>
</feature>
<protein>
    <recommendedName>
        <fullName evidence="4">Arrestin C-terminal-like domain-containing protein</fullName>
    </recommendedName>
</protein>
<gene>
    <name evidence="2" type="ORF">VP01_684g5</name>
</gene>
<organism evidence="2 3">
    <name type="scientific">Puccinia sorghi</name>
    <dbReference type="NCBI Taxonomy" id="27349"/>
    <lineage>
        <taxon>Eukaryota</taxon>
        <taxon>Fungi</taxon>
        <taxon>Dikarya</taxon>
        <taxon>Basidiomycota</taxon>
        <taxon>Pucciniomycotina</taxon>
        <taxon>Pucciniomycetes</taxon>
        <taxon>Pucciniales</taxon>
        <taxon>Pucciniaceae</taxon>
        <taxon>Puccinia</taxon>
    </lineage>
</organism>
<dbReference type="OrthoDB" id="3230530at2759"/>
<comment type="caution">
    <text evidence="2">The sequence shown here is derived from an EMBL/GenBank/DDBJ whole genome shotgun (WGS) entry which is preliminary data.</text>
</comment>
<dbReference type="EMBL" id="LAVV01012216">
    <property type="protein sequence ID" value="KNZ46904.1"/>
    <property type="molecule type" value="Genomic_DNA"/>
</dbReference>
<accession>A0A0L6UED1</accession>
<dbReference type="VEuPathDB" id="FungiDB:VP01_684g5"/>
<dbReference type="STRING" id="27349.A0A0L6UED1"/>
<feature type="compositionally biased region" description="Low complexity" evidence="1">
    <location>
        <begin position="269"/>
        <end position="282"/>
    </location>
</feature>
<dbReference type="Proteomes" id="UP000037035">
    <property type="component" value="Unassembled WGS sequence"/>
</dbReference>
<proteinExistence type="predicted"/>
<reference evidence="2 3" key="1">
    <citation type="submission" date="2015-08" db="EMBL/GenBank/DDBJ databases">
        <title>Next Generation Sequencing and Analysis of the Genome of Puccinia sorghi L Schw, the Causal Agent of Maize Common Rust.</title>
        <authorList>
            <person name="Rochi L."/>
            <person name="Burguener G."/>
            <person name="Darino M."/>
            <person name="Turjanski A."/>
            <person name="Kreff E."/>
            <person name="Dieguez M.J."/>
            <person name="Sacco F."/>
        </authorList>
    </citation>
    <scope>NUCLEOTIDE SEQUENCE [LARGE SCALE GENOMIC DNA]</scope>
    <source>
        <strain evidence="2 3">RO10H11247</strain>
    </source>
</reference>
<evidence type="ECO:0000313" key="2">
    <source>
        <dbReference type="EMBL" id="KNZ46904.1"/>
    </source>
</evidence>
<keyword evidence="3" id="KW-1185">Reference proteome</keyword>
<dbReference type="AlphaFoldDB" id="A0A0L6UED1"/>
<evidence type="ECO:0000256" key="1">
    <source>
        <dbReference type="SAM" id="MobiDB-lite"/>
    </source>
</evidence>
<evidence type="ECO:0008006" key="4">
    <source>
        <dbReference type="Google" id="ProtNLM"/>
    </source>
</evidence>